<dbReference type="EMBL" id="CACVKT020004409">
    <property type="protein sequence ID" value="CAC5389955.1"/>
    <property type="molecule type" value="Genomic_DNA"/>
</dbReference>
<protein>
    <submittedName>
        <fullName evidence="2">Uncharacterized protein</fullName>
    </submittedName>
</protein>
<gene>
    <name evidence="2" type="ORF">MCOR_25084</name>
</gene>
<dbReference type="Proteomes" id="UP000507470">
    <property type="component" value="Unassembled WGS sequence"/>
</dbReference>
<evidence type="ECO:0000313" key="2">
    <source>
        <dbReference type="EMBL" id="CAC5389955.1"/>
    </source>
</evidence>
<keyword evidence="3" id="KW-1185">Reference proteome</keyword>
<reference evidence="2 3" key="1">
    <citation type="submission" date="2020-06" db="EMBL/GenBank/DDBJ databases">
        <authorList>
            <person name="Li R."/>
            <person name="Bekaert M."/>
        </authorList>
    </citation>
    <scope>NUCLEOTIDE SEQUENCE [LARGE SCALE GENOMIC DNA]</scope>
    <source>
        <strain evidence="3">wild</strain>
    </source>
</reference>
<feature type="compositionally biased region" description="Low complexity" evidence="1">
    <location>
        <begin position="84"/>
        <end position="99"/>
    </location>
</feature>
<organism evidence="2 3">
    <name type="scientific">Mytilus coruscus</name>
    <name type="common">Sea mussel</name>
    <dbReference type="NCBI Taxonomy" id="42192"/>
    <lineage>
        <taxon>Eukaryota</taxon>
        <taxon>Metazoa</taxon>
        <taxon>Spiralia</taxon>
        <taxon>Lophotrochozoa</taxon>
        <taxon>Mollusca</taxon>
        <taxon>Bivalvia</taxon>
        <taxon>Autobranchia</taxon>
        <taxon>Pteriomorphia</taxon>
        <taxon>Mytilida</taxon>
        <taxon>Mytiloidea</taxon>
        <taxon>Mytilidae</taxon>
        <taxon>Mytilinae</taxon>
        <taxon>Mytilus</taxon>
    </lineage>
</organism>
<evidence type="ECO:0000313" key="3">
    <source>
        <dbReference type="Proteomes" id="UP000507470"/>
    </source>
</evidence>
<proteinExistence type="predicted"/>
<dbReference type="AlphaFoldDB" id="A0A6J8C0U1"/>
<feature type="region of interest" description="Disordered" evidence="1">
    <location>
        <begin position="77"/>
        <end position="105"/>
    </location>
</feature>
<name>A0A6J8C0U1_MYTCO</name>
<sequence>MYGNFKNYQTNNRRRRNIPENVCPEIPMEEIEDIYEEIDESTMIANFENFHGSKTSVTDRIKSYSLSDNNCYLTPYQPVDEDSISNNSNEDQSESSKSSDLYDQTANNRDVQWRRSSYLNPYQPIVHSADIHEYLSIHNTNDYCSSGSESLTRESGDLNPNKPMIQTMELQEYKSFHGCLSGSGSSLSDTCTT</sequence>
<evidence type="ECO:0000256" key="1">
    <source>
        <dbReference type="SAM" id="MobiDB-lite"/>
    </source>
</evidence>
<accession>A0A6J8C0U1</accession>